<dbReference type="AlphaFoldDB" id="A0A4J1ZQD4"/>
<sequence length="96" mass="11000">MRRKDTIEFLGLWKSLNNMNFNSVEFDRIKSEAGYNSFTLSPKKWVEKTGAIGIISKGGRYGGAFAHTDIAFEFALCISAEFKMYVIQDYKRLKSD</sequence>
<reference evidence="3" key="1">
    <citation type="submission" date="2019-04" db="EMBL/GenBank/DDBJ databases">
        <authorList>
            <consortium name="Pathogen Informatics"/>
        </authorList>
    </citation>
    <scope>NUCLEOTIDE SEQUENCE</scope>
    <source>
        <strain evidence="3">GPSC16</strain>
    </source>
</reference>
<evidence type="ECO:0000313" key="2">
    <source>
        <dbReference type="EMBL" id="VNP32014.1"/>
    </source>
</evidence>
<dbReference type="EMBL" id="CAATGB010000016">
    <property type="protein sequence ID" value="VNP32014.1"/>
    <property type="molecule type" value="Genomic_DNA"/>
</dbReference>
<accession>A0A4J1ZQD4</accession>
<feature type="domain" description="KilA/APSES-type HTH DNA-binding" evidence="1">
    <location>
        <begin position="1"/>
        <end position="96"/>
    </location>
</feature>
<evidence type="ECO:0000313" key="3">
    <source>
        <dbReference type="EMBL" id="VNQ22641.1"/>
    </source>
</evidence>
<name>A0A4J1ZQD4_STREE</name>
<dbReference type="InterPro" id="IPR018004">
    <property type="entry name" value="KilA/APSES_HTH"/>
</dbReference>
<dbReference type="SMART" id="SM01252">
    <property type="entry name" value="KilA-N"/>
    <property type="match status" value="1"/>
</dbReference>
<gene>
    <name evidence="2" type="ORF">SAMEA2467332_01854</name>
    <name evidence="3" type="ORF">SAMEA2554240_02058</name>
</gene>
<dbReference type="Pfam" id="PF04383">
    <property type="entry name" value="KilA-N"/>
    <property type="match status" value="1"/>
</dbReference>
<proteinExistence type="predicted"/>
<protein>
    <submittedName>
        <fullName evidence="3">KilA domain-containing protein</fullName>
    </submittedName>
</protein>
<organism evidence="3">
    <name type="scientific">Streptococcus pneumoniae</name>
    <dbReference type="NCBI Taxonomy" id="1313"/>
    <lineage>
        <taxon>Bacteria</taxon>
        <taxon>Bacillati</taxon>
        <taxon>Bacillota</taxon>
        <taxon>Bacilli</taxon>
        <taxon>Lactobacillales</taxon>
        <taxon>Streptococcaceae</taxon>
        <taxon>Streptococcus</taxon>
    </lineage>
</organism>
<evidence type="ECO:0000259" key="1">
    <source>
        <dbReference type="SMART" id="SM01252"/>
    </source>
</evidence>
<dbReference type="EMBL" id="CAATHP010000023">
    <property type="protein sequence ID" value="VNQ22641.1"/>
    <property type="molecule type" value="Genomic_DNA"/>
</dbReference>